<evidence type="ECO:0000313" key="5">
    <source>
        <dbReference type="Proteomes" id="UP001515480"/>
    </source>
</evidence>
<dbReference type="Gene3D" id="3.40.50.150">
    <property type="entry name" value="Vaccinia Virus protein VP39"/>
    <property type="match status" value="1"/>
</dbReference>
<organism evidence="4 5">
    <name type="scientific">Prymnesium parvum</name>
    <name type="common">Toxic golden alga</name>
    <dbReference type="NCBI Taxonomy" id="97485"/>
    <lineage>
        <taxon>Eukaryota</taxon>
        <taxon>Haptista</taxon>
        <taxon>Haptophyta</taxon>
        <taxon>Prymnesiophyceae</taxon>
        <taxon>Prymnesiales</taxon>
        <taxon>Prymnesiaceae</taxon>
        <taxon>Prymnesium</taxon>
    </lineage>
</organism>
<keyword evidence="3" id="KW-0732">Signal</keyword>
<accession>A0AB34K1Y5</accession>
<protein>
    <submittedName>
        <fullName evidence="4">Uncharacterized protein</fullName>
    </submittedName>
</protein>
<feature type="compositionally biased region" description="Low complexity" evidence="2">
    <location>
        <begin position="409"/>
        <end position="421"/>
    </location>
</feature>
<evidence type="ECO:0000256" key="1">
    <source>
        <dbReference type="SAM" id="Coils"/>
    </source>
</evidence>
<dbReference type="Proteomes" id="UP001515480">
    <property type="component" value="Unassembled WGS sequence"/>
</dbReference>
<keyword evidence="1" id="KW-0175">Coiled coil</keyword>
<feature type="compositionally biased region" description="Low complexity" evidence="2">
    <location>
        <begin position="537"/>
        <end position="555"/>
    </location>
</feature>
<evidence type="ECO:0000256" key="3">
    <source>
        <dbReference type="SAM" id="SignalP"/>
    </source>
</evidence>
<feature type="signal peptide" evidence="3">
    <location>
        <begin position="1"/>
        <end position="23"/>
    </location>
</feature>
<dbReference type="PANTHER" id="PTHR34203">
    <property type="entry name" value="METHYLTRANSFERASE, FKBM FAMILY PROTEIN"/>
    <property type="match status" value="1"/>
</dbReference>
<dbReference type="InterPro" id="IPR052514">
    <property type="entry name" value="SAM-dependent_MTase"/>
</dbReference>
<dbReference type="PANTHER" id="PTHR34203:SF13">
    <property type="entry name" value="EXPRESSED PROTEIN"/>
    <property type="match status" value="1"/>
</dbReference>
<dbReference type="EMBL" id="JBGBPQ010000003">
    <property type="protein sequence ID" value="KAL1526524.1"/>
    <property type="molecule type" value="Genomic_DNA"/>
</dbReference>
<feature type="coiled-coil region" evidence="1">
    <location>
        <begin position="49"/>
        <end position="83"/>
    </location>
</feature>
<reference evidence="4 5" key="1">
    <citation type="journal article" date="2024" name="Science">
        <title>Giant polyketide synthase enzymes in the biosynthesis of giant marine polyether toxins.</title>
        <authorList>
            <person name="Fallon T.R."/>
            <person name="Shende V.V."/>
            <person name="Wierzbicki I.H."/>
            <person name="Pendleton A.L."/>
            <person name="Watervoot N.F."/>
            <person name="Auber R.P."/>
            <person name="Gonzalez D.J."/>
            <person name="Wisecaver J.H."/>
            <person name="Moore B.S."/>
        </authorList>
    </citation>
    <scope>NUCLEOTIDE SEQUENCE [LARGE SCALE GENOMIC DNA]</scope>
    <source>
        <strain evidence="4 5">12B1</strain>
    </source>
</reference>
<evidence type="ECO:0000313" key="4">
    <source>
        <dbReference type="EMBL" id="KAL1526524.1"/>
    </source>
</evidence>
<sequence length="563" mass="59114">MPPSGRWFPWLALALFSLGYLLGRIQAPLDARDPPPLTRAASLSRASPLVAVTRQLATERRRLHELEERLDGERAERRHLQRKAVEFAPAEGGWPCGLRALRADGARLRKARCAHSAEGSEECRPPSPLLEYFVFTFSPAVDASSARIHDNGGLSSQHHLPWLDAALAAAADSGAPPLVVDVGAHFGSAVTLFALSRGARVLAVEMQPAVARALRLSAAINGWQGRLQVVEAAVGPRGGKAPIRYNSSCENSASAAVRTDARVAAKAGGWGNSWAPPVTLDEKLLALDAPVAYLRVSARWGEGYAIASMSGTIASARRQPRIIGIELHARQARDVIERLYKHGYVCTPFGRQRASAANWTAADWLSFSRSQEGYVDARCHSAQLSHLPPTGAASPEGAEPHAVVPPAAATARGGLPANGREGAAKGGGAAVQLASPAPSPPPPPLAAHAIAATSGREGVAKGAGGVLPLASPPPHPPHGDRLPPGQETAASLPVSNDEEGGRADATAGASESITRDRRHFVADEPSDFVGEGDGRRLLTPITSSPSRPLSPLNSTVGMQWPFE</sequence>
<proteinExistence type="predicted"/>
<name>A0AB34K1Y5_PRYPA</name>
<comment type="caution">
    <text evidence="4">The sequence shown here is derived from an EMBL/GenBank/DDBJ whole genome shotgun (WGS) entry which is preliminary data.</text>
</comment>
<keyword evidence="5" id="KW-1185">Reference proteome</keyword>
<feature type="chain" id="PRO_5044253414" evidence="3">
    <location>
        <begin position="24"/>
        <end position="563"/>
    </location>
</feature>
<dbReference type="AlphaFoldDB" id="A0AB34K1Y5"/>
<feature type="compositionally biased region" description="Basic and acidic residues" evidence="2">
    <location>
        <begin position="513"/>
        <end position="522"/>
    </location>
</feature>
<feature type="region of interest" description="Disordered" evidence="2">
    <location>
        <begin position="409"/>
        <end position="563"/>
    </location>
</feature>
<gene>
    <name evidence="4" type="ORF">AB1Y20_015234</name>
</gene>
<evidence type="ECO:0000256" key="2">
    <source>
        <dbReference type="SAM" id="MobiDB-lite"/>
    </source>
</evidence>
<dbReference type="SUPFAM" id="SSF53335">
    <property type="entry name" value="S-adenosyl-L-methionine-dependent methyltransferases"/>
    <property type="match status" value="1"/>
</dbReference>
<dbReference type="InterPro" id="IPR029063">
    <property type="entry name" value="SAM-dependent_MTases_sf"/>
</dbReference>